<name>A0A345DDI0_9BURK</name>
<evidence type="ECO:0000313" key="1">
    <source>
        <dbReference type="EMBL" id="AXF86418.1"/>
    </source>
</evidence>
<reference evidence="2" key="1">
    <citation type="submission" date="2018-07" db="EMBL/GenBank/DDBJ databases">
        <authorList>
            <person name="Kim H."/>
        </authorList>
    </citation>
    <scope>NUCLEOTIDE SEQUENCE [LARGE SCALE GENOMIC DNA]</scope>
    <source>
        <strain evidence="2">F02</strain>
    </source>
</reference>
<evidence type="ECO:0000313" key="2">
    <source>
        <dbReference type="Proteomes" id="UP000252182"/>
    </source>
</evidence>
<keyword evidence="2" id="KW-1185">Reference proteome</keyword>
<dbReference type="Proteomes" id="UP000252182">
    <property type="component" value="Chromosome"/>
</dbReference>
<protein>
    <submittedName>
        <fullName evidence="1">Uncharacterized protein</fullName>
    </submittedName>
</protein>
<sequence>MTQTTERNNHDNELDAFGQPIHLLPHYTDVHREQIAEIVDWMTDKNKGVTDKKQLKTQTWVARNARLKPAAVNQVLRGKYASPPDAQLRAMLDAIHDYDRRQEYSGSNVYVKTDIYRIISSVCNRAKAVGSFGVVSGYVGVGKTAALKEYVSTNSNAYLIEAAPSMTIGVLLDAIMNRLKYRSMNALARAKVTLHGLHLSLSGSKKHRADC</sequence>
<accession>A0A345DDI0</accession>
<proteinExistence type="predicted"/>
<gene>
    <name evidence="1" type="ORF">DTO96_102172</name>
</gene>
<organism evidence="1 2">
    <name type="scientific">Ephemeroptericola cinctiostellae</name>
    <dbReference type="NCBI Taxonomy" id="2268024"/>
    <lineage>
        <taxon>Bacteria</taxon>
        <taxon>Pseudomonadati</taxon>
        <taxon>Pseudomonadota</taxon>
        <taxon>Betaproteobacteria</taxon>
        <taxon>Burkholderiales</taxon>
        <taxon>Burkholderiaceae</taxon>
        <taxon>Ephemeroptericola</taxon>
    </lineage>
</organism>
<dbReference type="EMBL" id="CP031124">
    <property type="protein sequence ID" value="AXF86418.1"/>
    <property type="molecule type" value="Genomic_DNA"/>
</dbReference>
<dbReference type="RefSeq" id="WP_114563497.1">
    <property type="nucleotide sequence ID" value="NZ_CP031124.1"/>
</dbReference>
<dbReference type="AlphaFoldDB" id="A0A345DDI0"/>
<dbReference type="KEGG" id="hyf:DTO96_102172"/>